<proteinExistence type="predicted"/>
<sequence>MYVRNEPPWFAFLIHPRDLDDLRRWKGSRLLRQYSDSDEEFVAKATTMEANVSGEVLFGFGSARGELIGVMRMPHQVMGPGGRSAVAEAVAFAVDRGAKVIGLGALTAPATAAGKGVVRHIPSGVALTTGNGYTAAVSRHNVVTAVDSLGLNRPAHVAVLGATGSVGVPASHLLVREGFDVTVIGRNLGRVRATLGDLDGEAAFADSLDPLQKADVVLVLTSETAALLRPPDVRPGTIIVDVTQPQNISAATEAEFAEHGVRVLPGGLVHIDRYRSTYDFALPIPGAAFACLAETYLRAREGLREHSVGAPRPEVALHMEQIAGRHGVRPAPLDVTSPLKGGRR</sequence>
<dbReference type="EMBL" id="BOPG01000091">
    <property type="protein sequence ID" value="GIJ63324.1"/>
    <property type="molecule type" value="Genomic_DNA"/>
</dbReference>
<comment type="caution">
    <text evidence="2">The sequence shown here is derived from an EMBL/GenBank/DDBJ whole genome shotgun (WGS) entry which is preliminary data.</text>
</comment>
<name>A0A8J4E6K6_9ACTN</name>
<dbReference type="SUPFAM" id="SSF51735">
    <property type="entry name" value="NAD(P)-binding Rossmann-fold domains"/>
    <property type="match status" value="1"/>
</dbReference>
<dbReference type="InterPro" id="IPR006151">
    <property type="entry name" value="Shikm_DH/Glu-tRNA_Rdtase"/>
</dbReference>
<evidence type="ECO:0000313" key="3">
    <source>
        <dbReference type="Proteomes" id="UP000612585"/>
    </source>
</evidence>
<gene>
    <name evidence="2" type="ORF">Vau01_108400</name>
</gene>
<organism evidence="2 3">
    <name type="scientific">Virgisporangium aurantiacum</name>
    <dbReference type="NCBI Taxonomy" id="175570"/>
    <lineage>
        <taxon>Bacteria</taxon>
        <taxon>Bacillati</taxon>
        <taxon>Actinomycetota</taxon>
        <taxon>Actinomycetes</taxon>
        <taxon>Micromonosporales</taxon>
        <taxon>Micromonosporaceae</taxon>
        <taxon>Virgisporangium</taxon>
    </lineage>
</organism>
<reference evidence="2" key="1">
    <citation type="submission" date="2021-01" db="EMBL/GenBank/DDBJ databases">
        <title>Whole genome shotgun sequence of Virgisporangium aurantiacum NBRC 16421.</title>
        <authorList>
            <person name="Komaki H."/>
            <person name="Tamura T."/>
        </authorList>
    </citation>
    <scope>NUCLEOTIDE SEQUENCE</scope>
    <source>
        <strain evidence="2">NBRC 16421</strain>
    </source>
</reference>
<dbReference type="Proteomes" id="UP000612585">
    <property type="component" value="Unassembled WGS sequence"/>
</dbReference>
<dbReference type="Pfam" id="PF01488">
    <property type="entry name" value="Shikimate_DH"/>
    <property type="match status" value="1"/>
</dbReference>
<evidence type="ECO:0000313" key="2">
    <source>
        <dbReference type="EMBL" id="GIJ63324.1"/>
    </source>
</evidence>
<protein>
    <submittedName>
        <fullName evidence="2">Shikimate 5-dehydrogenase</fullName>
    </submittedName>
</protein>
<dbReference type="RefSeq" id="WP_204009550.1">
    <property type="nucleotide sequence ID" value="NZ_BOPG01000091.1"/>
</dbReference>
<feature type="domain" description="Quinate/shikimate 5-dehydrogenase/glutamyl-tRNA reductase" evidence="1">
    <location>
        <begin position="155"/>
        <end position="252"/>
    </location>
</feature>
<evidence type="ECO:0000259" key="1">
    <source>
        <dbReference type="Pfam" id="PF01488"/>
    </source>
</evidence>
<accession>A0A8J4E6K6</accession>
<dbReference type="AlphaFoldDB" id="A0A8J4E6K6"/>
<dbReference type="Gene3D" id="3.40.50.720">
    <property type="entry name" value="NAD(P)-binding Rossmann-like Domain"/>
    <property type="match status" value="1"/>
</dbReference>
<keyword evidence="3" id="KW-1185">Reference proteome</keyword>
<dbReference type="InterPro" id="IPR036291">
    <property type="entry name" value="NAD(P)-bd_dom_sf"/>
</dbReference>